<reference evidence="3 4" key="2">
    <citation type="journal article" date="2023" name="ChemBioChem">
        <title>Acyltransferase Domain Exchange between Two Independent Type I Polyketide Synthases in the Same Producer Strain of Macrolide Antibiotics.</title>
        <authorList>
            <person name="Kudo F."/>
            <person name="Kishikawa K."/>
            <person name="Tsuboi K."/>
            <person name="Kido T."/>
            <person name="Usui T."/>
            <person name="Hashimoto J."/>
            <person name="Shin-Ya K."/>
            <person name="Miyanaga A."/>
            <person name="Eguchi T."/>
        </authorList>
    </citation>
    <scope>NUCLEOTIDE SEQUENCE [LARGE SCALE GENOMIC DNA]</scope>
    <source>
        <strain evidence="3 4">A-8890</strain>
    </source>
</reference>
<dbReference type="RefSeq" id="WP_286255468.1">
    <property type="nucleotide sequence ID" value="NZ_AP018448.1"/>
</dbReference>
<keyword evidence="2" id="KW-1133">Transmembrane helix</keyword>
<dbReference type="EMBL" id="AP018448">
    <property type="protein sequence ID" value="BBC35263.1"/>
    <property type="molecule type" value="Genomic_DNA"/>
</dbReference>
<proteinExistence type="predicted"/>
<reference evidence="3 4" key="1">
    <citation type="journal article" date="2010" name="ChemBioChem">
        <title>Cloning and characterization of the biosynthetic gene cluster of 16-membered macrolide antibiotic FD-891: involvement of a dual functional cytochrome P450 monooxygenase catalyzing epoxidation and hydroxylation.</title>
        <authorList>
            <person name="Kudo F."/>
            <person name="Motegi A."/>
            <person name="Mizoue K."/>
            <person name="Eguchi T."/>
        </authorList>
    </citation>
    <scope>NUCLEOTIDE SEQUENCE [LARGE SCALE GENOMIC DNA]</scope>
    <source>
        <strain evidence="3 4">A-8890</strain>
    </source>
</reference>
<gene>
    <name evidence="3" type="ORF">SGFS_065570</name>
</gene>
<keyword evidence="2" id="KW-0472">Membrane</keyword>
<evidence type="ECO:0000256" key="2">
    <source>
        <dbReference type="SAM" id="Phobius"/>
    </source>
</evidence>
<keyword evidence="4" id="KW-1185">Reference proteome</keyword>
<evidence type="ECO:0000313" key="3">
    <source>
        <dbReference type="EMBL" id="BBC35263.1"/>
    </source>
</evidence>
<feature type="region of interest" description="Disordered" evidence="1">
    <location>
        <begin position="206"/>
        <end position="265"/>
    </location>
</feature>
<evidence type="ECO:0000313" key="4">
    <source>
        <dbReference type="Proteomes" id="UP001321542"/>
    </source>
</evidence>
<organism evidence="3 4">
    <name type="scientific">Streptomyces graminofaciens</name>
    <dbReference type="NCBI Taxonomy" id="68212"/>
    <lineage>
        <taxon>Bacteria</taxon>
        <taxon>Bacillati</taxon>
        <taxon>Actinomycetota</taxon>
        <taxon>Actinomycetes</taxon>
        <taxon>Kitasatosporales</taxon>
        <taxon>Streptomycetaceae</taxon>
        <taxon>Streptomyces</taxon>
    </lineage>
</organism>
<feature type="transmembrane region" description="Helical" evidence="2">
    <location>
        <begin position="69"/>
        <end position="87"/>
    </location>
</feature>
<protein>
    <recommendedName>
        <fullName evidence="5">DUF2637 domain-containing protein</fullName>
    </recommendedName>
</protein>
<accession>A0ABM7FGJ5</accession>
<evidence type="ECO:0000256" key="1">
    <source>
        <dbReference type="SAM" id="MobiDB-lite"/>
    </source>
</evidence>
<evidence type="ECO:0008006" key="5">
    <source>
        <dbReference type="Google" id="ProtNLM"/>
    </source>
</evidence>
<dbReference type="Proteomes" id="UP001321542">
    <property type="component" value="Chromosome"/>
</dbReference>
<keyword evidence="2" id="KW-0812">Transmembrane</keyword>
<feature type="transmembrane region" description="Helical" evidence="2">
    <location>
        <begin position="43"/>
        <end position="62"/>
    </location>
</feature>
<sequence length="319" mass="34091">MKTGTTTRPRLTTLTPVAIAFTLVSLCWTGWSITDLVQSGRWGILAAVSVDGLWGVVQYLSYKGIGGRFTAIVEWITLGVACGLLAWHGWNITHAAAFAGALPPIVAKIAWTGDVRLRRDPTALTVEQEAEINSVIRDSEYIARRRAAEIEREAAEEIALIRAQGKVTIERDDVTFRVQLERIRKRDELSRRTPLAITASGPAAGEALGLSAVPDSDLSGRPDMSGQPDSEADTASGHEAEASGPGALTRPDRRPDGGDPLSKIAEAASGPSDLVRSLAAHGVPQDALVSEAVRLRPDMVADSIRRTAKRIGDGTGQYL</sequence>
<feature type="transmembrane region" description="Helical" evidence="2">
    <location>
        <begin position="12"/>
        <end position="31"/>
    </location>
</feature>
<name>A0ABM7FGJ5_9ACTN</name>